<evidence type="ECO:0000256" key="4">
    <source>
        <dbReference type="ARBA" id="ARBA00022692"/>
    </source>
</evidence>
<evidence type="ECO:0000313" key="11">
    <source>
        <dbReference type="Proteomes" id="UP000260363"/>
    </source>
</evidence>
<keyword evidence="8 9" id="KW-0998">Cell outer membrane</keyword>
<dbReference type="Proteomes" id="UP000260363">
    <property type="component" value="Chromosome"/>
</dbReference>
<evidence type="ECO:0000256" key="6">
    <source>
        <dbReference type="ARBA" id="ARBA00023114"/>
    </source>
</evidence>
<dbReference type="GO" id="GO:0009279">
    <property type="term" value="C:cell outer membrane"/>
    <property type="evidence" value="ECO:0007669"/>
    <property type="project" value="UniProtKB-SubCell"/>
</dbReference>
<dbReference type="PRINTS" id="PR01334">
    <property type="entry name" value="CHLAMIDIAOMP"/>
</dbReference>
<comment type="subcellular location">
    <subcellularLocation>
        <location evidence="1 9">Cell outer membrane</location>
        <topology evidence="1 9">Multi-pass membrane protein</topology>
    </subcellularLocation>
</comment>
<evidence type="ECO:0000256" key="3">
    <source>
        <dbReference type="ARBA" id="ARBA00022452"/>
    </source>
</evidence>
<organism evidence="10 11">
    <name type="scientific">Chlamydia muridarum</name>
    <dbReference type="NCBI Taxonomy" id="83560"/>
    <lineage>
        <taxon>Bacteria</taxon>
        <taxon>Pseudomonadati</taxon>
        <taxon>Chlamydiota</taxon>
        <taxon>Chlamydiia</taxon>
        <taxon>Chlamydiales</taxon>
        <taxon>Chlamydiaceae</taxon>
        <taxon>Chlamydia/Chlamydophila group</taxon>
        <taxon>Chlamydia</taxon>
    </lineage>
</organism>
<dbReference type="GO" id="GO:0006811">
    <property type="term" value="P:monoatomic ion transport"/>
    <property type="evidence" value="ECO:0007669"/>
    <property type="project" value="UniProtKB-KW"/>
</dbReference>
<protein>
    <recommendedName>
        <fullName evidence="9">Major outer membrane porin</fullName>
        <shortName evidence="9">MOMP</shortName>
    </recommendedName>
</protein>
<dbReference type="PATRIC" id="fig|83560.10.peg.53"/>
<evidence type="ECO:0000256" key="1">
    <source>
        <dbReference type="ARBA" id="ARBA00004571"/>
    </source>
</evidence>
<dbReference type="GO" id="GO:0046930">
    <property type="term" value="C:pore complex"/>
    <property type="evidence" value="ECO:0007669"/>
    <property type="project" value="UniProtKB-KW"/>
</dbReference>
<dbReference type="AlphaFoldDB" id="A0A097KDX6"/>
<keyword evidence="3" id="KW-1134">Transmembrane beta strand</keyword>
<accession>A0A097KDX6</accession>
<evidence type="ECO:0000256" key="7">
    <source>
        <dbReference type="ARBA" id="ARBA00023136"/>
    </source>
</evidence>
<gene>
    <name evidence="9" type="primary">ompA</name>
    <name evidence="10" type="ORF">BD36_00295</name>
</gene>
<dbReference type="EMBL" id="CP007217">
    <property type="protein sequence ID" value="AJR10157.1"/>
    <property type="molecule type" value="Genomic_DNA"/>
</dbReference>
<comment type="subunit">
    <text evidence="9">Part of a disulfide cross-linked outer membrane complex (COMC) composed of the major outer membrane porin (MOMP), the small cysteine-rich protein (OmcA) and the large cysteine-rich periplasmic protein (OmcB).</text>
</comment>
<dbReference type="Pfam" id="PF01308">
    <property type="entry name" value="Chlam_OMP"/>
    <property type="match status" value="1"/>
</dbReference>
<keyword evidence="4" id="KW-0812">Transmembrane</keyword>
<dbReference type="RefSeq" id="WP_010232357.1">
    <property type="nucleotide sequence ID" value="NZ_CP007217.1"/>
</dbReference>
<evidence type="ECO:0000256" key="5">
    <source>
        <dbReference type="ARBA" id="ARBA00023065"/>
    </source>
</evidence>
<dbReference type="KEGG" id="cmm:NC80_00280"/>
<keyword evidence="5 9" id="KW-0406">Ion transport</keyword>
<dbReference type="InterPro" id="IPR000604">
    <property type="entry name" value="Major_OMP_Chlamydia"/>
</dbReference>
<evidence type="ECO:0000256" key="8">
    <source>
        <dbReference type="ARBA" id="ARBA00023237"/>
    </source>
</evidence>
<dbReference type="KEGG" id="cmg:NC81_00285"/>
<keyword evidence="6 9" id="KW-0626">Porin</keyword>
<dbReference type="GO" id="GO:0005198">
    <property type="term" value="F:structural molecule activity"/>
    <property type="evidence" value="ECO:0007669"/>
    <property type="project" value="InterPro"/>
</dbReference>
<keyword evidence="9" id="KW-0732">Signal</keyword>
<name>A0A097KDX6_CHLMR</name>
<evidence type="ECO:0000256" key="9">
    <source>
        <dbReference type="RuleBase" id="RU361231"/>
    </source>
</evidence>
<comment type="function">
    <text evidence="9">In elementary bodies (EBs, the infectious stage, which is able to survive outside the host cell) provides the structural integrity of the outer envelope through disulfide cross-links with the small cysteine-rich protein and the large cysteine-rich periplasmic protein. It has been described in publications as the Sarkosyl-insoluble COMC (Chlamydia outer membrane complex), and serves as the functional equivalent of peptidoglycan.</text>
</comment>
<keyword evidence="7" id="KW-0472">Membrane</keyword>
<dbReference type="KEGG" id="cmx:DNC_00285"/>
<keyword evidence="2 9" id="KW-0813">Transport</keyword>
<sequence>MKKLLKSVLAFAVLGSASSLHALPVGNPAEPSLMIDGILWEGFGGDPCDPCTTWCDAISLRLGYYGDFVFDRVLKTDVNKQFEMGAAPTGDADLTTAPTPASRENPAYGKHMQDAEMFTNAAYMALNIWDRFDVFCTLGATSGYLKGNSAAFNLVGLFGRDETAVAADDIPNVSLSQAVVELYTDTAFAWSVGARAALWECGCATLGASFQYAQSKPKVEELNVLCNAAEFTINKPKGYVGQEFPLNIKAGTVSATDTKDASIDYHEWQASLALSYRLNMFTPYIGVKWSRASFDADTIRIAQPKLETSILKMTTWNPTISGSGIDVDTKITDTLQIVSLQLNKMKSRKSCGLAIGTTIVDADKYAVTVETRLIDERAAHVNAQFRF</sequence>
<feature type="chain" id="PRO_5007353771" description="Major outer membrane porin" evidence="9">
    <location>
        <begin position="23"/>
        <end position="387"/>
    </location>
</feature>
<dbReference type="GO" id="GO:0015288">
    <property type="term" value="F:porin activity"/>
    <property type="evidence" value="ECO:0007669"/>
    <property type="project" value="UniProtKB-KW"/>
</dbReference>
<feature type="signal peptide" evidence="9">
    <location>
        <begin position="1"/>
        <end position="22"/>
    </location>
</feature>
<evidence type="ECO:0000313" key="10">
    <source>
        <dbReference type="EMBL" id="AJR10157.1"/>
    </source>
</evidence>
<comment type="similarity">
    <text evidence="9">Belongs to the chlamydial porin (CP) (TC 1.B.2) family.</text>
</comment>
<evidence type="ECO:0000256" key="2">
    <source>
        <dbReference type="ARBA" id="ARBA00022448"/>
    </source>
</evidence>
<comment type="function">
    <text evidence="9">Permits diffusion of specific solutes through the outer membrane.</text>
</comment>
<reference evidence="10 11" key="1">
    <citation type="submission" date="2014-02" db="EMBL/GenBank/DDBJ databases">
        <authorList>
            <person name="Chen C."/>
            <person name="Conrad T.A."/>
            <person name="Zhou Z."/>
            <person name="Lai Z."/>
            <person name="Zhong G."/>
        </authorList>
    </citation>
    <scope>NUCLEOTIDE SEQUENCE [LARGE SCALE GENOMIC DNA]</scope>
    <source>
        <strain evidence="10 11">Nigg3-28</strain>
    </source>
</reference>
<proteinExistence type="inferred from homology"/>